<feature type="region of interest" description="Disordered" evidence="1">
    <location>
        <begin position="1380"/>
        <end position="1554"/>
    </location>
</feature>
<feature type="compositionally biased region" description="Basic and acidic residues" evidence="1">
    <location>
        <begin position="1618"/>
        <end position="1646"/>
    </location>
</feature>
<feature type="compositionally biased region" description="Basic and acidic residues" evidence="1">
    <location>
        <begin position="346"/>
        <end position="365"/>
    </location>
</feature>
<feature type="region of interest" description="Disordered" evidence="1">
    <location>
        <begin position="1873"/>
        <end position="1899"/>
    </location>
</feature>
<dbReference type="STRING" id="121224.E0W2S3"/>
<keyword evidence="4" id="KW-1185">Reference proteome</keyword>
<feature type="region of interest" description="Disordered" evidence="1">
    <location>
        <begin position="310"/>
        <end position="329"/>
    </location>
</feature>
<accession>E0W2S3</accession>
<feature type="compositionally biased region" description="Basic and acidic residues" evidence="1">
    <location>
        <begin position="2200"/>
        <end position="2219"/>
    </location>
</feature>
<feature type="compositionally biased region" description="Basic and acidic residues" evidence="1">
    <location>
        <begin position="1413"/>
        <end position="1427"/>
    </location>
</feature>
<feature type="region of interest" description="Disordered" evidence="1">
    <location>
        <begin position="2344"/>
        <end position="2366"/>
    </location>
</feature>
<feature type="compositionally biased region" description="Polar residues" evidence="1">
    <location>
        <begin position="2154"/>
        <end position="2167"/>
    </location>
</feature>
<feature type="compositionally biased region" description="Low complexity" evidence="1">
    <location>
        <begin position="1647"/>
        <end position="1664"/>
    </location>
</feature>
<dbReference type="KEGG" id="phu:Phum_PHUM596750"/>
<dbReference type="HOGENOM" id="CLU_225813_0_0_1"/>
<feature type="compositionally biased region" description="Basic and acidic residues" evidence="1">
    <location>
        <begin position="3022"/>
        <end position="3038"/>
    </location>
</feature>
<proteinExistence type="predicted"/>
<feature type="compositionally biased region" description="Low complexity" evidence="1">
    <location>
        <begin position="1943"/>
        <end position="1958"/>
    </location>
</feature>
<dbReference type="EMBL" id="DS235879">
    <property type="protein sequence ID" value="EEB19929.1"/>
    <property type="molecule type" value="Genomic_DNA"/>
</dbReference>
<dbReference type="OrthoDB" id="20872at2759"/>
<reference evidence="3" key="3">
    <citation type="submission" date="2021-02" db="UniProtKB">
        <authorList>
            <consortium name="EnsemblMetazoa"/>
        </authorList>
    </citation>
    <scope>IDENTIFICATION</scope>
    <source>
        <strain evidence="3">USDA</strain>
    </source>
</reference>
<feature type="compositionally biased region" description="Polar residues" evidence="1">
    <location>
        <begin position="1039"/>
        <end position="1056"/>
    </location>
</feature>
<feature type="compositionally biased region" description="Basic and acidic residues" evidence="1">
    <location>
        <begin position="115"/>
        <end position="129"/>
    </location>
</feature>
<feature type="region of interest" description="Disordered" evidence="1">
    <location>
        <begin position="852"/>
        <end position="983"/>
    </location>
</feature>
<dbReference type="EnsemblMetazoa" id="PHUM596750-RA">
    <property type="protein sequence ID" value="PHUM596750-PA"/>
    <property type="gene ID" value="PHUM596750"/>
</dbReference>
<organism>
    <name type="scientific">Pediculus humanus subsp. corporis</name>
    <name type="common">Body louse</name>
    <dbReference type="NCBI Taxonomy" id="121224"/>
    <lineage>
        <taxon>Eukaryota</taxon>
        <taxon>Metazoa</taxon>
        <taxon>Ecdysozoa</taxon>
        <taxon>Arthropoda</taxon>
        <taxon>Hexapoda</taxon>
        <taxon>Insecta</taxon>
        <taxon>Pterygota</taxon>
        <taxon>Neoptera</taxon>
        <taxon>Paraneoptera</taxon>
        <taxon>Psocodea</taxon>
        <taxon>Troctomorpha</taxon>
        <taxon>Phthiraptera</taxon>
        <taxon>Anoplura</taxon>
        <taxon>Pediculidae</taxon>
        <taxon>Pediculus</taxon>
    </lineage>
</organism>
<feature type="region of interest" description="Disordered" evidence="1">
    <location>
        <begin position="996"/>
        <end position="1060"/>
    </location>
</feature>
<feature type="compositionally biased region" description="Basic and acidic residues" evidence="1">
    <location>
        <begin position="1665"/>
        <end position="1699"/>
    </location>
</feature>
<feature type="compositionally biased region" description="Polar residues" evidence="1">
    <location>
        <begin position="1009"/>
        <end position="1021"/>
    </location>
</feature>
<feature type="compositionally biased region" description="Polar residues" evidence="1">
    <location>
        <begin position="378"/>
        <end position="395"/>
    </location>
</feature>
<dbReference type="CTD" id="8239663"/>
<feature type="compositionally biased region" description="Polar residues" evidence="1">
    <location>
        <begin position="1461"/>
        <end position="1480"/>
    </location>
</feature>
<dbReference type="VEuPathDB" id="VectorBase:PHUM596750"/>
<feature type="compositionally biased region" description="Polar residues" evidence="1">
    <location>
        <begin position="2253"/>
        <end position="2266"/>
    </location>
</feature>
<evidence type="ECO:0000313" key="4">
    <source>
        <dbReference type="Proteomes" id="UP000009046"/>
    </source>
</evidence>
<feature type="compositionally biased region" description="Polar residues" evidence="1">
    <location>
        <begin position="1873"/>
        <end position="1886"/>
    </location>
</feature>
<feature type="region of interest" description="Disordered" evidence="1">
    <location>
        <begin position="2130"/>
        <end position="2266"/>
    </location>
</feature>
<feature type="region of interest" description="Disordered" evidence="1">
    <location>
        <begin position="3002"/>
        <end position="3092"/>
    </location>
</feature>
<dbReference type="eggNOG" id="ENOG502RX7F">
    <property type="taxonomic scope" value="Eukaryota"/>
</dbReference>
<feature type="compositionally biased region" description="Acidic residues" evidence="1">
    <location>
        <begin position="396"/>
        <end position="408"/>
    </location>
</feature>
<evidence type="ECO:0000256" key="1">
    <source>
        <dbReference type="SAM" id="MobiDB-lite"/>
    </source>
</evidence>
<feature type="compositionally biased region" description="Basic and acidic residues" evidence="1">
    <location>
        <begin position="1590"/>
        <end position="1605"/>
    </location>
</feature>
<feature type="compositionally biased region" description="Basic and acidic residues" evidence="1">
    <location>
        <begin position="1725"/>
        <end position="1738"/>
    </location>
</feature>
<feature type="compositionally biased region" description="Basic and acidic residues" evidence="1">
    <location>
        <begin position="886"/>
        <end position="900"/>
    </location>
</feature>
<feature type="compositionally biased region" description="Polar residues" evidence="1">
    <location>
        <begin position="1524"/>
        <end position="1533"/>
    </location>
</feature>
<gene>
    <name evidence="3" type="primary">8239663</name>
    <name evidence="2" type="ORF">Phum_PHUM596750</name>
</gene>
<feature type="compositionally biased region" description="Basic and acidic residues" evidence="1">
    <location>
        <begin position="1805"/>
        <end position="1827"/>
    </location>
</feature>
<feature type="region of interest" description="Disordered" evidence="1">
    <location>
        <begin position="1938"/>
        <end position="1968"/>
    </location>
</feature>
<dbReference type="RefSeq" id="XP_002432667.1">
    <property type="nucleotide sequence ID" value="XM_002432622.1"/>
</dbReference>
<reference evidence="2" key="2">
    <citation type="submission" date="2007-04" db="EMBL/GenBank/DDBJ databases">
        <title>The genome of the human body louse.</title>
        <authorList>
            <consortium name="The Human Body Louse Genome Consortium"/>
            <person name="Kirkness E."/>
            <person name="Walenz B."/>
            <person name="Hass B."/>
            <person name="Bruggner R."/>
            <person name="Strausberg R."/>
        </authorList>
    </citation>
    <scope>NUCLEOTIDE SEQUENCE</scope>
    <source>
        <strain evidence="2">USDA</strain>
    </source>
</reference>
<feature type="compositionally biased region" description="Basic and acidic residues" evidence="1">
    <location>
        <begin position="1751"/>
        <end position="1767"/>
    </location>
</feature>
<dbReference type="EMBL" id="AAZO01007270">
    <property type="status" value="NOT_ANNOTATED_CDS"/>
    <property type="molecule type" value="Genomic_DNA"/>
</dbReference>
<feature type="compositionally biased region" description="Basic and acidic residues" evidence="1">
    <location>
        <begin position="1545"/>
        <end position="1554"/>
    </location>
</feature>
<feature type="compositionally biased region" description="Basic and acidic residues" evidence="1">
    <location>
        <begin position="852"/>
        <end position="861"/>
    </location>
</feature>
<dbReference type="GeneID" id="8239663"/>
<evidence type="ECO:0000313" key="3">
    <source>
        <dbReference type="EnsemblMetazoa" id="PHUM596750-PA"/>
    </source>
</evidence>
<feature type="region of interest" description="Disordered" evidence="1">
    <location>
        <begin position="345"/>
        <end position="442"/>
    </location>
</feature>
<dbReference type="OMA" id="MEYSSAY"/>
<sequence>MPSYDERKKFWEKMSTSQSSEMIVDVEHNLMESGTERISNEKIVKNIVKETKSPPKEKETVEEVENVENVQDIGLVKSLTDSYSKKIAAGELVMPAIPMPKSFPTKDVVEEEKEKEEKISFHESEKAHPSDTVTVLESEAKLKTESHSLPITKSTVISGSTKLVEEENVEIMKPIVESLSSDRIIIEPNESEKKLFKQEQSTDSEAEYLAKYGVESVAFDNTVFSDEDADDVNLPLSERKKVFEELSFPARKSLKDRSMSLPAQEISETVKAKKKLFEKEIKNEVIVERIISHREEIDEGDVESKVVKSIKTSELPTSDGLPKESTIENADEVVKKVKKVPAADVSVKDVHLEKNEIEGNEKEKLMTLQKTRRKDESSSTTQNAGKKQIETSSVGESEDTQSESDVTPDDARLIDNEDAQWDINGSHSGDASPKDHIYSPEGMGESVIGRWIGQEDLSKSSWGPDNYQCKADSKWQRTRSECVSPKEHHQYVYTPEEHFPDTVWEAPVQEQLEKEETVQAKEIAEELLEYIQCEVENKSTFLTNDNYDDDDDSTLESVPTNITEQLRELANKKELDKNDVMEIEKILMKEKRGTHSKPLQVDTAASSVDITDEELRSTGADNDLSPIESQVHKLQSLDEEDDIVVSSPEKASVKLEKMTEEKEGDDFFEQAEIKMSKLRDEDIVDQTIAEVKESLGAAQEQLIAQHKKRKKNEFLKKESPSEFEFKGMSGEKISEYFPGVEEVNEPATLTPSDVNLKSKVGGLEDIKQGIVVIEESGFSEKVEDMDETIQYRAQITDFDDEKMSESFDGGDYDKKTIEKESDKDVDVKLVKDAGEDFKVKEYEKIDDVVHDDESVTRKDFEPTGEADITTETDYSQNLEIKIPETGSDKKMIHRSSEDSSSKCGSIEDSIKSPPTLEEVLSSTSSIEKQVDVKSGIVFRHSTSSARHKADRRSGADLEPYSSSSDSHYQSFEQTTSRPCSSDVEALVAGNVGTAGSSEYESAASHEVSSKQATSADYQTAVSSLSSRESIKSLDSESSGNLASIEVSSEASETLVQSALELDKEPETPEVLLFEDDASGMIVQNNKKKTKLSSERSSLVSSEKPVLGDEDFEMVKESQVLSWERKPFESLESGEIVAEEAISDEDCMQKMKRSYEMTFQPEPKLIAFSNSIEGLPKENFSENVPVGSMDETSSIISVPDERIVSSLEDSSSILSTSLSTISEPSAVRTVIELSQGDSEKLDGSLTVSGISMDHDDLDGQETGAQQSATNEISTSTLVQGINKKVGSVIITTSSSEEQGVSYVSTQVTSVSRKSSMADETKTERKGSQPLQIEKINEKLSHLNGPTEVDYVPDYDDVDTSKAKKLQGHRRKESTSNFVPTMTWNLSEAKTQKPKSDFTDGDEISSGQNFSNDVKLTEKEVKNDEKKEADDSEKAEDSLEKFAEERKISVGEEVEEFRDYDNNRSLSQISRTDSRPVSSVFSEDQPDSELSELMKQGSSETEKEDIIERPSTPEPEEMENKDITPEFSSEAQASVTELEMEYSSAYSRRDEYASHVSPIREERLELNNMDVTNFTQDKEYTLPPQSSLESTIEEKHELESGEKDILEKTVIVTTSSTDIPDIKVTEDVTAETLEKPKSLETKEKKIPKTPDTPSSTHSRTSSISTDQGKEYNLEGSEIKKFSKEILAEEKEMSETKEDKDSAGSPSSDSFEMLDKPDISDEYVIIEEVGREAEENDKEGKSIQISSKKKTYKKPKENTKEDAKEEELKESPPGPTTKMTDLKYFPKEDDAELFSFDSESPPQPPTRKFVEKIKKRPGREEKTDSDFDQHLEQSKKWVEMQFQEQAAKVIGAYGYEMEYERAPLEDIKEEDLNDLESSSKIGSMGSQKESIGSFSSVKDSFSSTPDYDVLAGRKYFTRSGEHDDVSMSSLQEFELIERKIMENGKKSGSSSSQDSLNSKKLGTSSKSGQGDDISLASLREFENLENACATVVTMESKAKQEEQILSEIDEGHESQISESESCETVSAVIRDKLESECDDFDKKMFEIDEIIKQAQTNVEKFSELQAMEKIESMGRGDSYEEVAKVPDLELDMPFSGGKLPYDHVQNSKTSKLPYSTQVVTKKKIQQWREMEKIEESKRMMNAPKDVQNDRAAAAAESSLSNGTKVKSISADSLEISEKEKQMIRDGNDDAISLDSYKTNPLKTDTRELSEFGHKSDSMEEVRHHKSSSGDYSSLSKDESEDLTYRPTSKGDFVMGSNESLDPSSSAGTQATYQYETDSVMSSSFTSADSNTMISSTDNIDFLLSAQKSDFVKNFTNSKPEEWLEDLTVEDVNPLQKQIRNEKTYINRKMQQQQQQQMLDGQKPEEEYSNPDEEIVEIEEIDEYGNVHKKKIIRQKLVYKSRSPTSSKPDKMLPDAAATIIHSEKFSYLGDEGFVSETVEPLLKDDVYSHVVHRRTQMMPEVEKVTFTGPQASEAFKEFSESLRVGGGQKVEEVEEMDEFGNVHRKRIIREQILESDQFPVGGGETSTATDESKGTITKIEKIKFSGPDSEQSLKTFSQSLKPEGEIIETEEVDEYGNVRRRKILQQTILMKPEELSEEQIKQFEEQKTVEYDVENLQPDVQKLIVKGADAETAFQRYVDSIPPEGQIETIEEEIDEHGNVRRRVILKEKIIVKSDELDEGMKKSLATGREKQEFVKMPSDIEKLTFTGSDAEEQLQTYMKNLTTEEVIETEEVDENGDVHVRKILKEKILIRPEELVGKVNPEGSGKSPVTEIQKIIFKGSDAEENLRKYKENLGEEIIEVREEDELGNVHVKKILRERRLMMAPGDEATESVLRETGNTLTFENIDVGGHDIEYRETIEPITDENYSHVIHKEARFGPEVQKITFTGPDADEAYKKFTEKFRDESAAEEQVEEFEETDESGNVHVKKRVTRKLLIDPRHVEKTGLKGRELGEHLKKIESEIFDGATTTRDHLTESLIRPYKSNVTSGFARSSVLLTEQTEACREHDNNNNNNNQACVAGGVRGSEADDHKDKRLSGGEKYEPEEEMTSSMFKKERGGGYSQRPPLVSDISMDDEAEYDPTEHDWRNQLEILNAG</sequence>
<feature type="region of interest" description="Disordered" evidence="1">
    <location>
        <begin position="1574"/>
        <end position="1827"/>
    </location>
</feature>
<feature type="compositionally biased region" description="Low complexity" evidence="1">
    <location>
        <begin position="1887"/>
        <end position="1899"/>
    </location>
</feature>
<feature type="compositionally biased region" description="Basic and acidic residues" evidence="1">
    <location>
        <begin position="2172"/>
        <end position="2184"/>
    </location>
</feature>
<feature type="compositionally biased region" description="Polar residues" evidence="1">
    <location>
        <begin position="1403"/>
        <end position="1412"/>
    </location>
</feature>
<feature type="region of interest" description="Disordered" evidence="1">
    <location>
        <begin position="99"/>
        <end position="133"/>
    </location>
</feature>
<name>E0W2S3_PEDHC</name>
<feature type="compositionally biased region" description="Polar residues" evidence="1">
    <location>
        <begin position="967"/>
        <end position="979"/>
    </location>
</feature>
<protein>
    <submittedName>
        <fullName evidence="2 3">Abnormal long morphology protein, putative</fullName>
    </submittedName>
</protein>
<dbReference type="Proteomes" id="UP000009046">
    <property type="component" value="Unassembled WGS sequence"/>
</dbReference>
<reference evidence="2" key="1">
    <citation type="submission" date="2007-04" db="EMBL/GenBank/DDBJ databases">
        <title>Annotation of Pediculus humanus corporis strain USDA.</title>
        <authorList>
            <person name="Kirkness E."/>
            <person name="Hannick L."/>
            <person name="Hass B."/>
            <person name="Bruggner R."/>
            <person name="Lawson D."/>
            <person name="Bidwell S."/>
            <person name="Joardar V."/>
            <person name="Caler E."/>
            <person name="Walenz B."/>
            <person name="Inman J."/>
            <person name="Schobel S."/>
            <person name="Galinsky K."/>
            <person name="Amedeo P."/>
            <person name="Strausberg R."/>
        </authorList>
    </citation>
    <scope>NUCLEOTIDE SEQUENCE</scope>
    <source>
        <strain evidence="2">USDA</strain>
    </source>
</reference>
<feature type="compositionally biased region" description="Basic and acidic residues" evidence="1">
    <location>
        <begin position="1433"/>
        <end position="1448"/>
    </location>
</feature>
<dbReference type="InParanoid" id="E0W2S3"/>
<evidence type="ECO:0000313" key="2">
    <source>
        <dbReference type="EMBL" id="EEB19929.1"/>
    </source>
</evidence>